<gene>
    <name evidence="3" type="ORF">PHLGIDRAFT_15184</name>
</gene>
<keyword evidence="1" id="KW-0175">Coiled coil</keyword>
<feature type="coiled-coil region" evidence="1">
    <location>
        <begin position="218"/>
        <end position="305"/>
    </location>
</feature>
<reference evidence="3 4" key="1">
    <citation type="journal article" date="2014" name="PLoS Genet.">
        <title>Analysis of the Phlebiopsis gigantea genome, transcriptome and secretome provides insight into its pioneer colonization strategies of wood.</title>
        <authorList>
            <person name="Hori C."/>
            <person name="Ishida T."/>
            <person name="Igarashi K."/>
            <person name="Samejima M."/>
            <person name="Suzuki H."/>
            <person name="Master E."/>
            <person name="Ferreira P."/>
            <person name="Ruiz-Duenas F.J."/>
            <person name="Held B."/>
            <person name="Canessa P."/>
            <person name="Larrondo L.F."/>
            <person name="Schmoll M."/>
            <person name="Druzhinina I.S."/>
            <person name="Kubicek C.P."/>
            <person name="Gaskell J.A."/>
            <person name="Kersten P."/>
            <person name="St John F."/>
            <person name="Glasner J."/>
            <person name="Sabat G."/>
            <person name="Splinter BonDurant S."/>
            <person name="Syed K."/>
            <person name="Yadav J."/>
            <person name="Mgbeahuruike A.C."/>
            <person name="Kovalchuk A."/>
            <person name="Asiegbu F.O."/>
            <person name="Lackner G."/>
            <person name="Hoffmeister D."/>
            <person name="Rencoret J."/>
            <person name="Gutierrez A."/>
            <person name="Sun H."/>
            <person name="Lindquist E."/>
            <person name="Barry K."/>
            <person name="Riley R."/>
            <person name="Grigoriev I.V."/>
            <person name="Henrissat B."/>
            <person name="Kues U."/>
            <person name="Berka R.M."/>
            <person name="Martinez A.T."/>
            <person name="Covert S.F."/>
            <person name="Blanchette R.A."/>
            <person name="Cullen D."/>
        </authorList>
    </citation>
    <scope>NUCLEOTIDE SEQUENCE [LARGE SCALE GENOMIC DNA]</scope>
    <source>
        <strain evidence="3 4">11061_1 CR5-6</strain>
    </source>
</reference>
<feature type="region of interest" description="Disordered" evidence="2">
    <location>
        <begin position="525"/>
        <end position="552"/>
    </location>
</feature>
<dbReference type="HOGENOM" id="CLU_493552_0_0_1"/>
<organism evidence="3 4">
    <name type="scientific">Phlebiopsis gigantea (strain 11061_1 CR5-6)</name>
    <name type="common">White-rot fungus</name>
    <name type="synonym">Peniophora gigantea</name>
    <dbReference type="NCBI Taxonomy" id="745531"/>
    <lineage>
        <taxon>Eukaryota</taxon>
        <taxon>Fungi</taxon>
        <taxon>Dikarya</taxon>
        <taxon>Basidiomycota</taxon>
        <taxon>Agaricomycotina</taxon>
        <taxon>Agaricomycetes</taxon>
        <taxon>Polyporales</taxon>
        <taxon>Phanerochaetaceae</taxon>
        <taxon>Phlebiopsis</taxon>
    </lineage>
</organism>
<dbReference type="EMBL" id="KN840573">
    <property type="protein sequence ID" value="KIP04472.1"/>
    <property type="molecule type" value="Genomic_DNA"/>
</dbReference>
<proteinExistence type="predicted"/>
<keyword evidence="4" id="KW-1185">Reference proteome</keyword>
<protein>
    <submittedName>
        <fullName evidence="3">Uncharacterized protein</fullName>
    </submittedName>
</protein>
<evidence type="ECO:0000313" key="3">
    <source>
        <dbReference type="EMBL" id="KIP04472.1"/>
    </source>
</evidence>
<name>A0A0C3S3L2_PHLG1</name>
<dbReference type="AlphaFoldDB" id="A0A0C3S3L2"/>
<sequence length="552" mass="60483">MYPTNFARPTSLLEQPSLDEVVALNKEVARLRGLLATILEAIPEDQHAQRIRLLNALSELQIFERAFVDQAPRFADSIHDRARTQCGTGASASRRASSAAAPMFASLDKLKHRVHRVVEECDTLRHAFNTEQQRHQETLAETTVAWGELTNILDHEERKTAALTAERDELRATLWSQGRAAALEGSPRVRGKADQRAMALQGCEAAIARLEPERDALAAALEAQKDDTAGALRDAETRFATVQSERDALYQVLAQQKTDAERAARQAAKEHQQLAEDIQAAQANLDQLKAERDRLSSMLDTTNNNLASTRQGLDLSKKLVSHQNTVIENHVKKLGELESSLAVAGMLKTQVANEVKTLTERCDQLSKTLEITHAEKAFLEADLGEVQKQLAIDKSSVEGINAQLLAAQGDSKTLRVRLAEMENTLKTATASALAQESELVATRAERDRYAKREQDTIDALEVERYARVRIEGEHIALKAELNTVKTMLVNLSAAAHQSVSQERLHSPSRENIAVVFGSGSSVNIPKSSSMSGSKSSSRFGSPNKAAGGLNMS</sequence>
<feature type="compositionally biased region" description="Low complexity" evidence="2">
    <location>
        <begin position="526"/>
        <end position="541"/>
    </location>
</feature>
<evidence type="ECO:0000256" key="2">
    <source>
        <dbReference type="SAM" id="MobiDB-lite"/>
    </source>
</evidence>
<evidence type="ECO:0000313" key="4">
    <source>
        <dbReference type="Proteomes" id="UP000053257"/>
    </source>
</evidence>
<dbReference type="Proteomes" id="UP000053257">
    <property type="component" value="Unassembled WGS sequence"/>
</dbReference>
<evidence type="ECO:0000256" key="1">
    <source>
        <dbReference type="SAM" id="Coils"/>
    </source>
</evidence>
<accession>A0A0C3S3L2</accession>